<sequence length="30" mass="3565">MSDVSLKLSAKDIYEKDLKKRWLVAIEEKK</sequence>
<evidence type="ECO:0000313" key="1">
    <source>
        <dbReference type="EMBL" id="SUL35493.1"/>
    </source>
</evidence>
<name>A0A380EHV5_STAAU</name>
<dbReference type="EMBL" id="UHBY01000003">
    <property type="protein sequence ID" value="SUL35493.1"/>
    <property type="molecule type" value="Genomic_DNA"/>
</dbReference>
<gene>
    <name evidence="1" type="ORF">NCTC10702_02310</name>
</gene>
<protein>
    <submittedName>
        <fullName evidence="1">Uncharacterized protein</fullName>
    </submittedName>
</protein>
<dbReference type="AlphaFoldDB" id="A0A380EHV5"/>
<accession>A0A380EHV5</accession>
<proteinExistence type="predicted"/>
<organism evidence="1 2">
    <name type="scientific">Staphylococcus aureus</name>
    <dbReference type="NCBI Taxonomy" id="1280"/>
    <lineage>
        <taxon>Bacteria</taxon>
        <taxon>Bacillati</taxon>
        <taxon>Bacillota</taxon>
        <taxon>Bacilli</taxon>
        <taxon>Bacillales</taxon>
        <taxon>Staphylococcaceae</taxon>
        <taxon>Staphylococcus</taxon>
    </lineage>
</organism>
<evidence type="ECO:0000313" key="2">
    <source>
        <dbReference type="Proteomes" id="UP000254116"/>
    </source>
</evidence>
<reference evidence="1 2" key="1">
    <citation type="submission" date="2018-06" db="EMBL/GenBank/DDBJ databases">
        <authorList>
            <consortium name="Pathogen Informatics"/>
            <person name="Doyle S."/>
        </authorList>
    </citation>
    <scope>NUCLEOTIDE SEQUENCE [LARGE SCALE GENOMIC DNA]</scope>
    <source>
        <strain evidence="1 2">NCTC10702</strain>
    </source>
</reference>
<dbReference type="Proteomes" id="UP000254116">
    <property type="component" value="Unassembled WGS sequence"/>
</dbReference>